<accession>A0AAU9MHS5</accession>
<evidence type="ECO:0000313" key="1">
    <source>
        <dbReference type="EMBL" id="CAH1426591.1"/>
    </source>
</evidence>
<sequence>MKKTTFGTAEQEEGFFLISLTRWKTALGRKIEKAKDACNQILVKSLAFYIIRRHQIKDKFSDSCLVFWGQDIALSSGEILITKLLVKE</sequence>
<keyword evidence="2" id="KW-1185">Reference proteome</keyword>
<evidence type="ECO:0000313" key="2">
    <source>
        <dbReference type="Proteomes" id="UP001157418"/>
    </source>
</evidence>
<dbReference type="EMBL" id="CAKMRJ010002223">
    <property type="protein sequence ID" value="CAH1426591.1"/>
    <property type="molecule type" value="Genomic_DNA"/>
</dbReference>
<reference evidence="1 2" key="1">
    <citation type="submission" date="2022-01" db="EMBL/GenBank/DDBJ databases">
        <authorList>
            <person name="Xiong W."/>
            <person name="Schranz E."/>
        </authorList>
    </citation>
    <scope>NUCLEOTIDE SEQUENCE [LARGE SCALE GENOMIC DNA]</scope>
</reference>
<proteinExistence type="predicted"/>
<dbReference type="Proteomes" id="UP001157418">
    <property type="component" value="Unassembled WGS sequence"/>
</dbReference>
<organism evidence="1 2">
    <name type="scientific">Lactuca virosa</name>
    <dbReference type="NCBI Taxonomy" id="75947"/>
    <lineage>
        <taxon>Eukaryota</taxon>
        <taxon>Viridiplantae</taxon>
        <taxon>Streptophyta</taxon>
        <taxon>Embryophyta</taxon>
        <taxon>Tracheophyta</taxon>
        <taxon>Spermatophyta</taxon>
        <taxon>Magnoliopsida</taxon>
        <taxon>eudicotyledons</taxon>
        <taxon>Gunneridae</taxon>
        <taxon>Pentapetalae</taxon>
        <taxon>asterids</taxon>
        <taxon>campanulids</taxon>
        <taxon>Asterales</taxon>
        <taxon>Asteraceae</taxon>
        <taxon>Cichorioideae</taxon>
        <taxon>Cichorieae</taxon>
        <taxon>Lactucinae</taxon>
        <taxon>Lactuca</taxon>
    </lineage>
</organism>
<name>A0AAU9MHS5_9ASTR</name>
<protein>
    <submittedName>
        <fullName evidence="1">Uncharacterized protein</fullName>
    </submittedName>
</protein>
<comment type="caution">
    <text evidence="1">The sequence shown here is derived from an EMBL/GenBank/DDBJ whole genome shotgun (WGS) entry which is preliminary data.</text>
</comment>
<gene>
    <name evidence="1" type="ORF">LVIROSA_LOCUS13663</name>
</gene>
<dbReference type="AlphaFoldDB" id="A0AAU9MHS5"/>